<dbReference type="PANTHER" id="PTHR48063:SF103">
    <property type="entry name" value="LEUCINE-RICH RECEPTOR-LIKE KINASE FAMILY PROTEIN"/>
    <property type="match status" value="1"/>
</dbReference>
<dbReference type="PANTHER" id="PTHR48063">
    <property type="entry name" value="LRR RECEPTOR-LIKE KINASE"/>
    <property type="match status" value="1"/>
</dbReference>
<dbReference type="PROSITE" id="PS51450">
    <property type="entry name" value="LRR"/>
    <property type="match status" value="1"/>
</dbReference>
<dbReference type="FunFam" id="3.80.10.10:FF:000275">
    <property type="entry name" value="Leucine-rich repeat receptor-like protein kinase"/>
    <property type="match status" value="1"/>
</dbReference>
<keyword evidence="9 12" id="KW-0472">Membrane</keyword>
<feature type="non-terminal residue" evidence="14">
    <location>
        <position position="1"/>
    </location>
</feature>
<dbReference type="GO" id="GO:0016301">
    <property type="term" value="F:kinase activity"/>
    <property type="evidence" value="ECO:0007669"/>
    <property type="project" value="UniProtKB-KW"/>
</dbReference>
<evidence type="ECO:0000256" key="6">
    <source>
        <dbReference type="ARBA" id="ARBA00022729"/>
    </source>
</evidence>
<dbReference type="Gene3D" id="3.80.10.10">
    <property type="entry name" value="Ribonuclease Inhibitor"/>
    <property type="match status" value="3"/>
</dbReference>
<dbReference type="Pfam" id="PF00560">
    <property type="entry name" value="LRR_1"/>
    <property type="match status" value="12"/>
</dbReference>
<evidence type="ECO:0000256" key="2">
    <source>
        <dbReference type="ARBA" id="ARBA00009592"/>
    </source>
</evidence>
<sequence>VEENARMKKKRIDYEPLWVLFGQLSLVLGLARFKVLFLSFNRLSWLHTGVLLDADIQAMDHAHRIGAACCGSMAKTTTQVAAAASSGESCIEKERQALLDIKADLQDPQNMLQEWGGNLEENKDCCKWVGVSCNNHTARVIGLDLSISNGLAGNISPSLPLLNQLQYLNLYGINFRSNTIPTFLGSLTNLQSLVISEANLTGPIPSQLGNLSSLVHLDLAGNHLVGSIPFSLAELRSLTYLDLSFNQLGGVIPESFGNHSSLVQMYLSVNILNGSIPDFVRCSNLSELRLNDNNLHGGLPNFTGCSSLSVLYLFNNSLNGSIPDLTDCLSLSTLYLANNQLSGNLPNNVGQLPNLINVDVSHNSLDGSLSDFSGCQSQQHLNHSSNRLNGNSPNGSGQVSNLQRLLVSYNSLHGSIPDFTGCPSLTWLDLSSNRLSGNLPNSIGQLAFLTNLDISNNSLEGVISDVHFQTFIQLANLDLSFNSFALELSSIPTQLETIKLQSCKLGPSFPMWLKTQKSYSYLDISSAGISDYIPVWFWDLPSGLAFLNLSSNEIKGKLQPGLHFSFDGFPGMDLSNNHFEGSVSIPFNLTSLNLSGNRFSGNLSFLCHFNWGLNFLDLSNNSFSGSLPDCFQNTILVLKLSNNNLSGKIPSSLGSLSKLEALYLRSNSFAGKLPMSLSNCTSLRFLDVGENKLSGVIPGWIGEELSELYVLVLGSNRFSGRLPSQICWLYNLQYFDLSHNGLSGDIPGCFGNFTAMTTKKFWNDMTNHLYAFQEEIIVMDRRSPGINGWVEFVDSAWVAWKGTKRIFGKTVLGLLISIDLSNNNFSGKLPSEITNLVELVSLNVSFNKLHGEIPKDMGRLKSLGSLDLSRNEFFGNIPLSLSRIDGLSYLDVSYNNLSGKIPTGTQLQGFDPLYYRGNPLLCGPPLTQRCDGFTPAVTVDGKKDDENDGDDFWRPYQLGMGVGFAAGFWGLCGTLFLNRRYRYILFSSWSHVKDWIYVAVALQIRKFKRF</sequence>
<keyword evidence="3" id="KW-1003">Cell membrane</keyword>
<accession>A0A699INV7</accession>
<keyword evidence="6" id="KW-0732">Signal</keyword>
<dbReference type="InterPro" id="IPR032675">
    <property type="entry name" value="LRR_dom_sf"/>
</dbReference>
<dbReference type="InterPro" id="IPR013210">
    <property type="entry name" value="LRR_N_plant-typ"/>
</dbReference>
<proteinExistence type="inferred from homology"/>
<dbReference type="GO" id="GO:0006952">
    <property type="term" value="P:defense response"/>
    <property type="evidence" value="ECO:0007669"/>
    <property type="project" value="UniProtKB-ARBA"/>
</dbReference>
<dbReference type="FunFam" id="3.80.10.10:FF:000095">
    <property type="entry name" value="LRR receptor-like serine/threonine-protein kinase GSO1"/>
    <property type="match status" value="2"/>
</dbReference>
<evidence type="ECO:0000256" key="4">
    <source>
        <dbReference type="ARBA" id="ARBA00022614"/>
    </source>
</evidence>
<evidence type="ECO:0000259" key="13">
    <source>
        <dbReference type="Pfam" id="PF08263"/>
    </source>
</evidence>
<feature type="domain" description="Leucine-rich repeat-containing N-terminal plant-type" evidence="13">
    <location>
        <begin position="93"/>
        <end position="134"/>
    </location>
</feature>
<comment type="subcellular location">
    <subcellularLocation>
        <location evidence="1">Cell membrane</location>
        <topology evidence="1">Single-pass type I membrane protein</topology>
    </subcellularLocation>
</comment>
<reference evidence="14" key="1">
    <citation type="journal article" date="2019" name="Sci. Rep.">
        <title>Draft genome of Tanacetum cinerariifolium, the natural source of mosquito coil.</title>
        <authorList>
            <person name="Yamashiro T."/>
            <person name="Shiraishi A."/>
            <person name="Satake H."/>
            <person name="Nakayama K."/>
        </authorList>
    </citation>
    <scope>NUCLEOTIDE SEQUENCE</scope>
</reference>
<dbReference type="FunFam" id="3.80.10.10:FF:000111">
    <property type="entry name" value="LRR receptor-like serine/threonine-protein kinase ERECTA"/>
    <property type="match status" value="1"/>
</dbReference>
<evidence type="ECO:0000256" key="11">
    <source>
        <dbReference type="SAM" id="MobiDB-lite"/>
    </source>
</evidence>
<evidence type="ECO:0000256" key="7">
    <source>
        <dbReference type="ARBA" id="ARBA00022737"/>
    </source>
</evidence>
<dbReference type="InterPro" id="IPR046956">
    <property type="entry name" value="RLP23-like"/>
</dbReference>
<keyword evidence="14" id="KW-0418">Kinase</keyword>
<dbReference type="GO" id="GO:0051707">
    <property type="term" value="P:response to other organism"/>
    <property type="evidence" value="ECO:0007669"/>
    <property type="project" value="UniProtKB-ARBA"/>
</dbReference>
<name>A0A699INV7_TANCI</name>
<organism evidence="14">
    <name type="scientific">Tanacetum cinerariifolium</name>
    <name type="common">Dalmatian daisy</name>
    <name type="synonym">Chrysanthemum cinerariifolium</name>
    <dbReference type="NCBI Taxonomy" id="118510"/>
    <lineage>
        <taxon>Eukaryota</taxon>
        <taxon>Viridiplantae</taxon>
        <taxon>Streptophyta</taxon>
        <taxon>Embryophyta</taxon>
        <taxon>Tracheophyta</taxon>
        <taxon>Spermatophyta</taxon>
        <taxon>Magnoliopsida</taxon>
        <taxon>eudicotyledons</taxon>
        <taxon>Gunneridae</taxon>
        <taxon>Pentapetalae</taxon>
        <taxon>asterids</taxon>
        <taxon>campanulids</taxon>
        <taxon>Asterales</taxon>
        <taxon>Asteraceae</taxon>
        <taxon>Asteroideae</taxon>
        <taxon>Anthemideae</taxon>
        <taxon>Anthemidinae</taxon>
        <taxon>Tanacetum</taxon>
    </lineage>
</organism>
<evidence type="ECO:0000256" key="3">
    <source>
        <dbReference type="ARBA" id="ARBA00022475"/>
    </source>
</evidence>
<dbReference type="InterPro" id="IPR001611">
    <property type="entry name" value="Leu-rich_rpt"/>
</dbReference>
<evidence type="ECO:0000256" key="8">
    <source>
        <dbReference type="ARBA" id="ARBA00022989"/>
    </source>
</evidence>
<keyword evidence="14" id="KW-0808">Transferase</keyword>
<comment type="similarity">
    <text evidence="2">Belongs to the RLP family.</text>
</comment>
<keyword evidence="10" id="KW-0325">Glycoprotein</keyword>
<evidence type="ECO:0000256" key="10">
    <source>
        <dbReference type="ARBA" id="ARBA00023180"/>
    </source>
</evidence>
<dbReference type="AlphaFoldDB" id="A0A699INV7"/>
<keyword evidence="7" id="KW-0677">Repeat</keyword>
<evidence type="ECO:0000256" key="5">
    <source>
        <dbReference type="ARBA" id="ARBA00022692"/>
    </source>
</evidence>
<comment type="caution">
    <text evidence="14">The sequence shown here is derived from an EMBL/GenBank/DDBJ whole genome shotgun (WGS) entry which is preliminary data.</text>
</comment>
<dbReference type="SMART" id="SM00369">
    <property type="entry name" value="LRR_TYP"/>
    <property type="match status" value="8"/>
</dbReference>
<protein>
    <submittedName>
        <fullName evidence="14">LRR receptor-like serine/threonine-protein kinase GSO2</fullName>
    </submittedName>
</protein>
<dbReference type="GO" id="GO:0005886">
    <property type="term" value="C:plasma membrane"/>
    <property type="evidence" value="ECO:0007669"/>
    <property type="project" value="UniProtKB-SubCell"/>
</dbReference>
<keyword evidence="5 12" id="KW-0812">Transmembrane</keyword>
<evidence type="ECO:0000256" key="12">
    <source>
        <dbReference type="SAM" id="Phobius"/>
    </source>
</evidence>
<keyword evidence="8 12" id="KW-1133">Transmembrane helix</keyword>
<dbReference type="EMBL" id="BKCJ010307590">
    <property type="protein sequence ID" value="GEZ66756.1"/>
    <property type="molecule type" value="Genomic_DNA"/>
</dbReference>
<feature type="region of interest" description="Disordered" evidence="11">
    <location>
        <begin position="378"/>
        <end position="397"/>
    </location>
</feature>
<evidence type="ECO:0000256" key="1">
    <source>
        <dbReference type="ARBA" id="ARBA00004251"/>
    </source>
</evidence>
<evidence type="ECO:0000256" key="9">
    <source>
        <dbReference type="ARBA" id="ARBA00023136"/>
    </source>
</evidence>
<dbReference type="Pfam" id="PF08263">
    <property type="entry name" value="LRRNT_2"/>
    <property type="match status" value="1"/>
</dbReference>
<dbReference type="InterPro" id="IPR003591">
    <property type="entry name" value="Leu-rich_rpt_typical-subtyp"/>
</dbReference>
<keyword evidence="4" id="KW-0433">Leucine-rich repeat</keyword>
<evidence type="ECO:0000313" key="14">
    <source>
        <dbReference type="EMBL" id="GEZ66756.1"/>
    </source>
</evidence>
<keyword evidence="14" id="KW-0675">Receptor</keyword>
<feature type="transmembrane region" description="Helical" evidence="12">
    <location>
        <begin position="956"/>
        <end position="977"/>
    </location>
</feature>
<gene>
    <name evidence="14" type="ORF">Tci_538729</name>
</gene>
<dbReference type="SUPFAM" id="SSF52058">
    <property type="entry name" value="L domain-like"/>
    <property type="match status" value="3"/>
</dbReference>